<dbReference type="Proteomes" id="UP000603940">
    <property type="component" value="Unassembled WGS sequence"/>
</dbReference>
<protein>
    <recommendedName>
        <fullName evidence="3">Peptidase C39-like domain-containing protein</fullName>
    </recommendedName>
</protein>
<accession>A0ABR7RB09</accession>
<proteinExistence type="predicted"/>
<evidence type="ECO:0000313" key="2">
    <source>
        <dbReference type="Proteomes" id="UP000603940"/>
    </source>
</evidence>
<organism evidence="1 2">
    <name type="scientific">Pseudoroseomonas ludipueritiae</name>
    <dbReference type="NCBI Taxonomy" id="198093"/>
    <lineage>
        <taxon>Bacteria</taxon>
        <taxon>Pseudomonadati</taxon>
        <taxon>Pseudomonadota</taxon>
        <taxon>Alphaproteobacteria</taxon>
        <taxon>Acetobacterales</taxon>
        <taxon>Acetobacteraceae</taxon>
        <taxon>Pseudoroseomonas</taxon>
    </lineage>
</organism>
<evidence type="ECO:0000313" key="1">
    <source>
        <dbReference type="EMBL" id="MBC9178682.1"/>
    </source>
</evidence>
<name>A0ABR7RB09_9PROT</name>
<comment type="caution">
    <text evidence="1">The sequence shown here is derived from an EMBL/GenBank/DDBJ whole genome shotgun (WGS) entry which is preliminary data.</text>
</comment>
<evidence type="ECO:0008006" key="3">
    <source>
        <dbReference type="Google" id="ProtNLM"/>
    </source>
</evidence>
<dbReference type="EMBL" id="JACTUZ010000091">
    <property type="protein sequence ID" value="MBC9178682.1"/>
    <property type="molecule type" value="Genomic_DNA"/>
</dbReference>
<keyword evidence="2" id="KW-1185">Reference proteome</keyword>
<gene>
    <name evidence="1" type="ORF">IBL25_17185</name>
</gene>
<dbReference type="RefSeq" id="WP_187779767.1">
    <property type="nucleotide sequence ID" value="NZ_JACTUZ010000091.1"/>
</dbReference>
<reference evidence="1 2" key="1">
    <citation type="journal article" date="2009" name="Int. J. Syst. Evol. Microbiol.">
        <title>Transfer of Teichococcus ludipueritiae and Muricoccus roseus to the genus Roseomonas, as Roseomonas ludipueritiae comb. nov. and Roseomonas rosea comb. nov., respectively, and emended description of the genus Roseomonas.</title>
        <authorList>
            <person name="Sanchez-Porro C."/>
            <person name="Gallego V."/>
            <person name="Busse H.J."/>
            <person name="Kampfer P."/>
            <person name="Ventosa A."/>
        </authorList>
    </citation>
    <scope>NUCLEOTIDE SEQUENCE [LARGE SCALE GENOMIC DNA]</scope>
    <source>
        <strain evidence="1 2">DSM 14915</strain>
    </source>
</reference>
<sequence length="207" mass="22056">MSVTTRKIPYFSQWESPDLTAAVVAEGAAAALARDPLWRGSGAADLAEYVRWADHVCGMACLKMILAARTGHAPPTLELARGCTEAGGYLPQPDGGIKGLIYAPFTRFVAERFGMQAEVVVGIEAGDLPGILRRAEFFMASVHPAIRWPERPAPGQGGHLVLVHAASPDAVVFHNPSGHDAAARQDVALPPEVFDRFFAGRGIAIHP</sequence>